<name>A0AAU8H0G1_9BACT</name>
<sequence>MKQLKLKIELKSACLVGSAEGFGAVIDSDVVFDEIGIPYVPSKRIKGCLRDSATEVCEMLSSAGIKIFDLTKNSSEYLIVNQLFGSPGCEKPSPLFISNLTVKDYDELRQWLSYCMEEYQNIVNPEGIRKYYTEIRQQTSIEKGVAKEGSLRTCRVLKKGTVFEGTVLLKENTDSFLMLLSFACLNLTRLGTRRNRGFGEIRCSLLEGEKELDFIKQMEG</sequence>
<dbReference type="GO" id="GO:0051607">
    <property type="term" value="P:defense response to virus"/>
    <property type="evidence" value="ECO:0007669"/>
    <property type="project" value="UniProtKB-KW"/>
</dbReference>
<gene>
    <name evidence="3" type="ORF">V4D30_01790</name>
</gene>
<dbReference type="AlphaFoldDB" id="A0AAU8H0G1"/>
<dbReference type="Pfam" id="PF03787">
    <property type="entry name" value="RAMPs"/>
    <property type="match status" value="1"/>
</dbReference>
<dbReference type="PANTHER" id="PTHR35579:SF3">
    <property type="entry name" value="CRISPR SYSTEM CMS ENDORIBONUCLEASE CSM3"/>
    <property type="match status" value="1"/>
</dbReference>
<evidence type="ECO:0000256" key="1">
    <source>
        <dbReference type="ARBA" id="ARBA00023118"/>
    </source>
</evidence>
<accession>A0AAU8H0G1</accession>
<dbReference type="EMBL" id="CP144373">
    <property type="protein sequence ID" value="XCH47020.1"/>
    <property type="molecule type" value="Genomic_DNA"/>
</dbReference>
<evidence type="ECO:0000259" key="2">
    <source>
        <dbReference type="Pfam" id="PF03787"/>
    </source>
</evidence>
<reference evidence="3" key="1">
    <citation type="submission" date="2024-01" db="EMBL/GenBank/DDBJ databases">
        <title>The first autotrophic representatives of the genus Thermodesulfovibrio.</title>
        <authorList>
            <person name="Maltseva A.I."/>
            <person name="Elcheninov A.G."/>
            <person name="Kublanov I.V."/>
            <person name="Lebedinsky A.V."/>
            <person name="Frolov E.N."/>
        </authorList>
    </citation>
    <scope>NUCLEOTIDE SEQUENCE</scope>
    <source>
        <strain evidence="3">3907-1M</strain>
    </source>
</reference>
<dbReference type="PANTHER" id="PTHR35579">
    <property type="entry name" value="CRISPR SYSTEM CMS ENDORIBONUCLEASE CSM3"/>
    <property type="match status" value="1"/>
</dbReference>
<keyword evidence="1" id="KW-0051">Antiviral defense</keyword>
<dbReference type="KEGG" id="taut:V4D30_01790"/>
<dbReference type="InterPro" id="IPR005537">
    <property type="entry name" value="RAMP_III_fam"/>
</dbReference>
<dbReference type="RefSeq" id="WP_353684547.1">
    <property type="nucleotide sequence ID" value="NZ_CP144373.1"/>
</dbReference>
<dbReference type="InterPro" id="IPR052216">
    <property type="entry name" value="CRISPR_Csm3_endoribonuclease"/>
</dbReference>
<proteinExistence type="predicted"/>
<dbReference type="CDD" id="cd09726">
    <property type="entry name" value="RAMP_I_III"/>
    <property type="match status" value="1"/>
</dbReference>
<evidence type="ECO:0000313" key="3">
    <source>
        <dbReference type="EMBL" id="XCH47020.1"/>
    </source>
</evidence>
<protein>
    <submittedName>
        <fullName evidence="3">RAMP superfamily CRISPR-associated protein</fullName>
    </submittedName>
</protein>
<feature type="domain" description="CRISPR type III-associated protein" evidence="2">
    <location>
        <begin position="7"/>
        <end position="201"/>
    </location>
</feature>
<organism evidence="3">
    <name type="scientific">Thermodesulfovibrio autotrophicus</name>
    <dbReference type="NCBI Taxonomy" id="3118333"/>
    <lineage>
        <taxon>Bacteria</taxon>
        <taxon>Pseudomonadati</taxon>
        <taxon>Nitrospirota</taxon>
        <taxon>Thermodesulfovibrionia</taxon>
        <taxon>Thermodesulfovibrionales</taxon>
        <taxon>Thermodesulfovibrionaceae</taxon>
        <taxon>Thermodesulfovibrio</taxon>
    </lineage>
</organism>